<dbReference type="Proteomes" id="UP000036923">
    <property type="component" value="Unassembled WGS sequence"/>
</dbReference>
<accession>A0A0L6JQG2</accession>
<dbReference type="AlphaFoldDB" id="A0A0L6JQG2"/>
<dbReference type="RefSeq" id="WP_036946015.1">
    <property type="nucleotide sequence ID" value="NZ_JQKC01000103.1"/>
</dbReference>
<comment type="caution">
    <text evidence="4">The sequence shown here is derived from an EMBL/GenBank/DDBJ whole genome shotgun (WGS) entry which is preliminary data.</text>
</comment>
<keyword evidence="5" id="KW-1185">Reference proteome</keyword>
<dbReference type="STRING" id="398512.Bccel_3196"/>
<evidence type="ECO:0000259" key="3">
    <source>
        <dbReference type="Pfam" id="PF00294"/>
    </source>
</evidence>
<keyword evidence="2" id="KW-0418">Kinase</keyword>
<dbReference type="eggNOG" id="COG0524">
    <property type="taxonomic scope" value="Bacteria"/>
</dbReference>
<reference evidence="5" key="1">
    <citation type="submission" date="2015-07" db="EMBL/GenBank/DDBJ databases">
        <title>Near-Complete Genome Sequence of the Cellulolytic Bacterium Bacteroides (Pseudobacteroides) cellulosolvens ATCC 35603.</title>
        <authorList>
            <person name="Dassa B."/>
            <person name="Utturkar S.M."/>
            <person name="Klingeman D.M."/>
            <person name="Hurt R.A."/>
            <person name="Keller M."/>
            <person name="Xu J."/>
            <person name="Reddy Y.H.K."/>
            <person name="Borovok I."/>
            <person name="Grinberg I.R."/>
            <person name="Lamed R."/>
            <person name="Zhivin O."/>
            <person name="Bayer E.A."/>
            <person name="Brown S.D."/>
        </authorList>
    </citation>
    <scope>NUCLEOTIDE SEQUENCE [LARGE SCALE GENOMIC DNA]</scope>
    <source>
        <strain evidence="5">DSM 2933</strain>
    </source>
</reference>
<dbReference type="InterPro" id="IPR029056">
    <property type="entry name" value="Ribokinase-like"/>
</dbReference>
<feature type="domain" description="Carbohydrate kinase PfkB" evidence="3">
    <location>
        <begin position="44"/>
        <end position="286"/>
    </location>
</feature>
<dbReference type="OrthoDB" id="9788681at2"/>
<evidence type="ECO:0000256" key="2">
    <source>
        <dbReference type="ARBA" id="ARBA00022777"/>
    </source>
</evidence>
<dbReference type="PANTHER" id="PTHR42774">
    <property type="entry name" value="PHOSPHOTRANSFERASE SYSTEM TRANSPORT PROTEIN"/>
    <property type="match status" value="1"/>
</dbReference>
<dbReference type="Gene3D" id="3.40.1190.20">
    <property type="match status" value="1"/>
</dbReference>
<protein>
    <submittedName>
        <fullName evidence="4">PfkB domain protein</fullName>
    </submittedName>
</protein>
<dbReference type="GO" id="GO:0016301">
    <property type="term" value="F:kinase activity"/>
    <property type="evidence" value="ECO:0007669"/>
    <property type="project" value="UniProtKB-KW"/>
</dbReference>
<organism evidence="4 5">
    <name type="scientific">Pseudobacteroides cellulosolvens ATCC 35603 = DSM 2933</name>
    <dbReference type="NCBI Taxonomy" id="398512"/>
    <lineage>
        <taxon>Bacteria</taxon>
        <taxon>Bacillati</taxon>
        <taxon>Bacillota</taxon>
        <taxon>Clostridia</taxon>
        <taxon>Eubacteriales</taxon>
        <taxon>Oscillospiraceae</taxon>
        <taxon>Pseudobacteroides</taxon>
    </lineage>
</organism>
<dbReference type="InterPro" id="IPR002173">
    <property type="entry name" value="Carboh/pur_kinase_PfkB_CS"/>
</dbReference>
<dbReference type="InterPro" id="IPR052562">
    <property type="entry name" value="Ketohexokinase-related"/>
</dbReference>
<dbReference type="SUPFAM" id="SSF53613">
    <property type="entry name" value="Ribokinase-like"/>
    <property type="match status" value="1"/>
</dbReference>
<dbReference type="PANTHER" id="PTHR42774:SF3">
    <property type="entry name" value="KETOHEXOKINASE"/>
    <property type="match status" value="1"/>
</dbReference>
<dbReference type="InterPro" id="IPR011611">
    <property type="entry name" value="PfkB_dom"/>
</dbReference>
<dbReference type="EMBL" id="LGTC01000001">
    <property type="protein sequence ID" value="KNY27925.1"/>
    <property type="molecule type" value="Genomic_DNA"/>
</dbReference>
<evidence type="ECO:0000313" key="5">
    <source>
        <dbReference type="Proteomes" id="UP000036923"/>
    </source>
</evidence>
<evidence type="ECO:0000313" key="4">
    <source>
        <dbReference type="EMBL" id="KNY27925.1"/>
    </source>
</evidence>
<dbReference type="Pfam" id="PF00294">
    <property type="entry name" value="PfkB"/>
    <property type="match status" value="1"/>
</dbReference>
<name>A0A0L6JQG2_9FIRM</name>
<sequence length="310" mass="34804">MPTKILKKELDVYLYGMTVWSTLHLLDGLYPESDSYCEITESYNVPGGESGNSALVLAKFGLNVKLDGPFLGMKTKNNILQFYNKWGIDCTGLTYDSTYDGVEDMVLIDKNSRTVFGKFANYFRGPKRWNIPDRETIRRSKIVSIDPFFNEESTLASKFCVEEGKSYITIDCMPDSEIFKNAAAAIISNEFIKNNFPQEDIDSLFKRYTNMSKDLVIFTFGAQEILYGRKGSKVNRFIPYKVHVKSTLGAGDTFRAGVVYGIFKGWDDEKTVKFAAATAASVCTRFPLASNPPSLEEVTYLMNGGLSDIN</sequence>
<proteinExistence type="predicted"/>
<dbReference type="PROSITE" id="PS00584">
    <property type="entry name" value="PFKB_KINASES_2"/>
    <property type="match status" value="1"/>
</dbReference>
<evidence type="ECO:0000256" key="1">
    <source>
        <dbReference type="ARBA" id="ARBA00022679"/>
    </source>
</evidence>
<gene>
    <name evidence="4" type="ORF">Bccel_3196</name>
</gene>
<keyword evidence="1" id="KW-0808">Transferase</keyword>